<dbReference type="PANTHER" id="PTHR34535">
    <property type="entry name" value="HYDROGENASE MATURATION FACTOR HYPA"/>
    <property type="match status" value="1"/>
</dbReference>
<dbReference type="GO" id="GO:0051604">
    <property type="term" value="P:protein maturation"/>
    <property type="evidence" value="ECO:0007669"/>
    <property type="project" value="InterPro"/>
</dbReference>
<dbReference type="PANTHER" id="PTHR34535:SF3">
    <property type="entry name" value="HYDROGENASE MATURATION FACTOR HYPA"/>
    <property type="match status" value="1"/>
</dbReference>
<keyword evidence="2" id="KW-0479">Metal-binding</keyword>
<dbReference type="GO" id="GO:0008270">
    <property type="term" value="F:zinc ion binding"/>
    <property type="evidence" value="ECO:0007669"/>
    <property type="project" value="TreeGrafter"/>
</dbReference>
<protein>
    <submittedName>
        <fullName evidence="4">Hydrogenase maturation nickel metallochaperone HypA</fullName>
    </submittedName>
</protein>
<keyword evidence="3" id="KW-0862">Zinc</keyword>
<dbReference type="PIRSF" id="PIRSF004761">
    <property type="entry name" value="Hydrgn_mat_HypA"/>
    <property type="match status" value="1"/>
</dbReference>
<keyword evidence="1" id="KW-0533">Nickel</keyword>
<evidence type="ECO:0000256" key="1">
    <source>
        <dbReference type="ARBA" id="ARBA00022596"/>
    </source>
</evidence>
<evidence type="ECO:0000256" key="2">
    <source>
        <dbReference type="ARBA" id="ARBA00022723"/>
    </source>
</evidence>
<dbReference type="Gene3D" id="3.30.2320.80">
    <property type="match status" value="1"/>
</dbReference>
<sequence length="126" mass="14025">PRACYHVQAGGEPMHEIGVVRSMLRTVEDFARENGIDKVVTIVVEIGDLSMIVPKYVEEIYSAVVRDTPFEGTELVVEVEEGQGVCRDCKRAFPIVKNEGYCPRCGKRNADVISGRDFLVKEVIVP</sequence>
<dbReference type="Proteomes" id="UP000824238">
    <property type="component" value="Unassembled WGS sequence"/>
</dbReference>
<evidence type="ECO:0000313" key="4">
    <source>
        <dbReference type="EMBL" id="HIR55070.1"/>
    </source>
</evidence>
<dbReference type="HAMAP" id="MF_00213">
    <property type="entry name" value="HypA_HybF"/>
    <property type="match status" value="1"/>
</dbReference>
<accession>A0A9D1DLI8</accession>
<reference evidence="4" key="1">
    <citation type="submission" date="2020-10" db="EMBL/GenBank/DDBJ databases">
        <authorList>
            <person name="Gilroy R."/>
        </authorList>
    </citation>
    <scope>NUCLEOTIDE SEQUENCE</scope>
    <source>
        <strain evidence="4">ChiGjej3B3-7149</strain>
    </source>
</reference>
<feature type="non-terminal residue" evidence="4">
    <location>
        <position position="1"/>
    </location>
</feature>
<gene>
    <name evidence="4" type="ORF">IAD36_05700</name>
</gene>
<proteinExistence type="inferred from homology"/>
<organism evidence="4 5">
    <name type="scientific">Candidatus Scatomorpha intestinigallinarum</name>
    <dbReference type="NCBI Taxonomy" id="2840923"/>
    <lineage>
        <taxon>Bacteria</taxon>
        <taxon>Bacillati</taxon>
        <taxon>Bacillota</taxon>
        <taxon>Clostridia</taxon>
        <taxon>Eubacteriales</taxon>
        <taxon>Candidatus Scatomorpha</taxon>
    </lineage>
</organism>
<evidence type="ECO:0000313" key="5">
    <source>
        <dbReference type="Proteomes" id="UP000824238"/>
    </source>
</evidence>
<dbReference type="EMBL" id="DVHH01000140">
    <property type="protein sequence ID" value="HIR55070.1"/>
    <property type="molecule type" value="Genomic_DNA"/>
</dbReference>
<dbReference type="AlphaFoldDB" id="A0A9D1DLI8"/>
<name>A0A9D1DLI8_9FIRM</name>
<dbReference type="Pfam" id="PF01155">
    <property type="entry name" value="HypA"/>
    <property type="match status" value="1"/>
</dbReference>
<evidence type="ECO:0000256" key="3">
    <source>
        <dbReference type="ARBA" id="ARBA00022833"/>
    </source>
</evidence>
<comment type="caution">
    <text evidence="4">The sequence shown here is derived from an EMBL/GenBank/DDBJ whole genome shotgun (WGS) entry which is preliminary data.</text>
</comment>
<dbReference type="InterPro" id="IPR000688">
    <property type="entry name" value="HypA/HybF"/>
</dbReference>
<dbReference type="GO" id="GO:0016151">
    <property type="term" value="F:nickel cation binding"/>
    <property type="evidence" value="ECO:0007669"/>
    <property type="project" value="InterPro"/>
</dbReference>
<reference evidence="4" key="2">
    <citation type="journal article" date="2021" name="PeerJ">
        <title>Extensive microbial diversity within the chicken gut microbiome revealed by metagenomics and culture.</title>
        <authorList>
            <person name="Gilroy R."/>
            <person name="Ravi A."/>
            <person name="Getino M."/>
            <person name="Pursley I."/>
            <person name="Horton D.L."/>
            <person name="Alikhan N.F."/>
            <person name="Baker D."/>
            <person name="Gharbi K."/>
            <person name="Hall N."/>
            <person name="Watson M."/>
            <person name="Adriaenssens E.M."/>
            <person name="Foster-Nyarko E."/>
            <person name="Jarju S."/>
            <person name="Secka A."/>
            <person name="Antonio M."/>
            <person name="Oren A."/>
            <person name="Chaudhuri R.R."/>
            <person name="La Ragione R."/>
            <person name="Hildebrand F."/>
            <person name="Pallen M.J."/>
        </authorList>
    </citation>
    <scope>NUCLEOTIDE SEQUENCE</scope>
    <source>
        <strain evidence="4">ChiGjej3B3-7149</strain>
    </source>
</reference>